<dbReference type="InterPro" id="IPR036467">
    <property type="entry name" value="LS/RS_sf"/>
</dbReference>
<dbReference type="GO" id="GO:0009349">
    <property type="term" value="C:riboflavin synthase complex"/>
    <property type="evidence" value="ECO:0007669"/>
    <property type="project" value="InterPro"/>
</dbReference>
<dbReference type="SUPFAM" id="SSF52121">
    <property type="entry name" value="Lumazine synthase"/>
    <property type="match status" value="1"/>
</dbReference>
<dbReference type="UniPathway" id="UPA00275">
    <property type="reaction ID" value="UER00404"/>
</dbReference>
<comment type="pathway">
    <text evidence="1">Cofactor biosynthesis; riboflavin biosynthesis; riboflavin from 2-hydroxy-3-oxobutyl phosphate and 5-amino-6-(D-ribitylamino)uracil: step 1/2.</text>
</comment>
<dbReference type="HAMAP" id="MF_00178">
    <property type="entry name" value="Lumazine_synth"/>
    <property type="match status" value="1"/>
</dbReference>
<accession>A0A3B0T5V0</accession>
<sequence length="144" mass="14848">MTRVLIVEARFYDELADELLAGATAELDGSGTDYDVVSVPGALEIPAVVAMAAKSGRYDGAVALGCVIQGETGHYDIVAGQSARGLMDVAVNKRFAIGNGILTTDTKAQGLARAARNKGNKGRAAVKACLAVIAVKQRLVKSDG</sequence>
<protein>
    <recommendedName>
        <fullName evidence="3">6,7-dimethyl-8-ribityllumazine synthase</fullName>
        <ecNumber evidence="3">2.5.1.78</ecNumber>
    </recommendedName>
</protein>
<gene>
    <name evidence="7" type="ORF">MNBD_ALPHA09-1383</name>
</gene>
<dbReference type="GO" id="GO:0009231">
    <property type="term" value="P:riboflavin biosynthetic process"/>
    <property type="evidence" value="ECO:0007669"/>
    <property type="project" value="UniProtKB-UniPathway"/>
</dbReference>
<evidence type="ECO:0000256" key="5">
    <source>
        <dbReference type="ARBA" id="ARBA00022679"/>
    </source>
</evidence>
<dbReference type="NCBIfam" id="TIGR00114">
    <property type="entry name" value="lumazine-synth"/>
    <property type="match status" value="1"/>
</dbReference>
<evidence type="ECO:0000256" key="1">
    <source>
        <dbReference type="ARBA" id="ARBA00004917"/>
    </source>
</evidence>
<dbReference type="PANTHER" id="PTHR21058">
    <property type="entry name" value="6,7-DIMETHYL-8-RIBITYLLUMAZINE SYNTHASE DMRL SYNTHASE LUMAZINE SYNTHASE"/>
    <property type="match status" value="1"/>
</dbReference>
<dbReference type="AlphaFoldDB" id="A0A3B0T5V0"/>
<keyword evidence="4" id="KW-0686">Riboflavin biosynthesis</keyword>
<evidence type="ECO:0000256" key="2">
    <source>
        <dbReference type="ARBA" id="ARBA00007424"/>
    </source>
</evidence>
<dbReference type="InterPro" id="IPR034964">
    <property type="entry name" value="LS"/>
</dbReference>
<comment type="catalytic activity">
    <reaction evidence="6">
        <text>(2S)-2-hydroxy-3-oxobutyl phosphate + 5-amino-6-(D-ribitylamino)uracil = 6,7-dimethyl-8-(1-D-ribityl)lumazine + phosphate + 2 H2O + H(+)</text>
        <dbReference type="Rhea" id="RHEA:26152"/>
        <dbReference type="ChEBI" id="CHEBI:15377"/>
        <dbReference type="ChEBI" id="CHEBI:15378"/>
        <dbReference type="ChEBI" id="CHEBI:15934"/>
        <dbReference type="ChEBI" id="CHEBI:43474"/>
        <dbReference type="ChEBI" id="CHEBI:58201"/>
        <dbReference type="ChEBI" id="CHEBI:58830"/>
        <dbReference type="EC" id="2.5.1.78"/>
    </reaction>
</comment>
<dbReference type="EC" id="2.5.1.78" evidence="3"/>
<dbReference type="Pfam" id="PF00885">
    <property type="entry name" value="DMRL_synthase"/>
    <property type="match status" value="1"/>
</dbReference>
<dbReference type="CDD" id="cd09209">
    <property type="entry name" value="Lumazine_synthase-I"/>
    <property type="match status" value="1"/>
</dbReference>
<organism evidence="7">
    <name type="scientific">hydrothermal vent metagenome</name>
    <dbReference type="NCBI Taxonomy" id="652676"/>
    <lineage>
        <taxon>unclassified sequences</taxon>
        <taxon>metagenomes</taxon>
        <taxon>ecological metagenomes</taxon>
    </lineage>
</organism>
<dbReference type="PANTHER" id="PTHR21058:SF0">
    <property type="entry name" value="6,7-DIMETHYL-8-RIBITYLLUMAZINE SYNTHASE"/>
    <property type="match status" value="1"/>
</dbReference>
<name>A0A3B0T5V0_9ZZZZ</name>
<evidence type="ECO:0000256" key="4">
    <source>
        <dbReference type="ARBA" id="ARBA00022619"/>
    </source>
</evidence>
<comment type="similarity">
    <text evidence="2">Belongs to the DMRL synthase family.</text>
</comment>
<dbReference type="Gene3D" id="3.40.50.960">
    <property type="entry name" value="Lumazine/riboflavin synthase"/>
    <property type="match status" value="1"/>
</dbReference>
<evidence type="ECO:0000256" key="6">
    <source>
        <dbReference type="ARBA" id="ARBA00048785"/>
    </source>
</evidence>
<dbReference type="GO" id="GO:0000906">
    <property type="term" value="F:6,7-dimethyl-8-ribityllumazine synthase activity"/>
    <property type="evidence" value="ECO:0007669"/>
    <property type="project" value="UniProtKB-EC"/>
</dbReference>
<dbReference type="GO" id="GO:0005829">
    <property type="term" value="C:cytosol"/>
    <property type="evidence" value="ECO:0007669"/>
    <property type="project" value="TreeGrafter"/>
</dbReference>
<keyword evidence="5 7" id="KW-0808">Transferase</keyword>
<reference evidence="7" key="1">
    <citation type="submission" date="2018-06" db="EMBL/GenBank/DDBJ databases">
        <authorList>
            <person name="Zhirakovskaya E."/>
        </authorList>
    </citation>
    <scope>NUCLEOTIDE SEQUENCE</scope>
</reference>
<dbReference type="InterPro" id="IPR002180">
    <property type="entry name" value="LS/RS"/>
</dbReference>
<evidence type="ECO:0000256" key="3">
    <source>
        <dbReference type="ARBA" id="ARBA00012664"/>
    </source>
</evidence>
<dbReference type="EMBL" id="UOEM01000064">
    <property type="protein sequence ID" value="VAW13705.1"/>
    <property type="molecule type" value="Genomic_DNA"/>
</dbReference>
<evidence type="ECO:0000313" key="7">
    <source>
        <dbReference type="EMBL" id="VAW13705.1"/>
    </source>
</evidence>
<proteinExistence type="inferred from homology"/>